<keyword evidence="4" id="KW-1185">Reference proteome</keyword>
<dbReference type="CDD" id="cd00882">
    <property type="entry name" value="Ras_like_GTPase"/>
    <property type="match status" value="1"/>
</dbReference>
<evidence type="ECO:0000256" key="1">
    <source>
        <dbReference type="SAM" id="Coils"/>
    </source>
</evidence>
<dbReference type="Pfam" id="PF00350">
    <property type="entry name" value="Dynamin_N"/>
    <property type="match status" value="1"/>
</dbReference>
<gene>
    <name evidence="3" type="ORF">TWF718_001823</name>
</gene>
<dbReference type="Proteomes" id="UP001313282">
    <property type="component" value="Unassembled WGS sequence"/>
</dbReference>
<sequence>MPAKSVHPSVAAFKNDSHSVEKRLEYLFTEGQNFLKSCSAQLQYMSDHGLLDKGGKRVQKHVHKYQDVQLGSKAIIAFIGESGAGKSTLLNALLNRENIVPTSGIRACTSVATEFSSRTPTMKSQFHAVIEFVGREEFEKEVEILRYDIAGEDETQFDAEDGYCMLSESEDEENKNVVNIPVPKRRRLSDSSSAAAAEVARDKMKALFPGFQDSDLSRVTTMVQELYAKNEALTAGKQFLEDDDEDEFVEQVHKMIANRGDEEDTEPQLWPLIKIMRIHLDAEVLDGDAILVDLPGLKDDNAARAAVAQSYLAKANEVIIVSRLARALTDETTAALAEMGYTKQLQFDGRKRITIVCSFCDLFRLNDARQEFKNIKGFCASYEVLSKRAKPQRELKKFSAEEQKKLRKKAKEATKELRELCFKTRDEQVPILLTKDYQDQIEKFGDELDEEESAVVNQTQIPQLLEDLGNSLSQNIRENICTDLEKAAKSMQKGLLSLQNTCSKDIDKVIGDIIDNIDILAKSGNNHCRDVQIRFRRDPEQNTDASSDTYRAVCRKHGDWKVDSKKSLNQRFLQVIDAGLARIWNPSMAKIQASLTEYTSKFDKQLTVFENRWESMYTLAAVRDNGTNKVIYEGIIYQHCSNPPEELKESMNTILNSLKAMSLGTQKLLVDQVQKVNDKQRYIELFESFKMWKKLV</sequence>
<keyword evidence="1" id="KW-0175">Coiled coil</keyword>
<evidence type="ECO:0000313" key="3">
    <source>
        <dbReference type="EMBL" id="KAK6357514.1"/>
    </source>
</evidence>
<dbReference type="PANTHER" id="PTHR36681:SF3">
    <property type="entry name" value="NUCLEAR GTPASE, GERMINAL CENTER-ASSOCIATED, TANDEM DUPLICATE 3"/>
    <property type="match status" value="1"/>
</dbReference>
<organism evidence="3 4">
    <name type="scientific">Orbilia javanica</name>
    <dbReference type="NCBI Taxonomy" id="47235"/>
    <lineage>
        <taxon>Eukaryota</taxon>
        <taxon>Fungi</taxon>
        <taxon>Dikarya</taxon>
        <taxon>Ascomycota</taxon>
        <taxon>Pezizomycotina</taxon>
        <taxon>Orbiliomycetes</taxon>
        <taxon>Orbiliales</taxon>
        <taxon>Orbiliaceae</taxon>
        <taxon>Orbilia</taxon>
    </lineage>
</organism>
<feature type="coiled-coil region" evidence="1">
    <location>
        <begin position="396"/>
        <end position="454"/>
    </location>
</feature>
<evidence type="ECO:0000259" key="2">
    <source>
        <dbReference type="Pfam" id="PF00350"/>
    </source>
</evidence>
<dbReference type="InterPro" id="IPR027417">
    <property type="entry name" value="P-loop_NTPase"/>
</dbReference>
<dbReference type="InterPro" id="IPR045063">
    <property type="entry name" value="Dynamin_N"/>
</dbReference>
<evidence type="ECO:0000313" key="4">
    <source>
        <dbReference type="Proteomes" id="UP001313282"/>
    </source>
</evidence>
<feature type="domain" description="Dynamin N-terminal" evidence="2">
    <location>
        <begin position="76"/>
        <end position="339"/>
    </location>
</feature>
<protein>
    <recommendedName>
        <fullName evidence="2">Dynamin N-terminal domain-containing protein</fullName>
    </recommendedName>
</protein>
<name>A0AAN8NIF8_9PEZI</name>
<dbReference type="Gene3D" id="3.40.50.300">
    <property type="entry name" value="P-loop containing nucleotide triphosphate hydrolases"/>
    <property type="match status" value="2"/>
</dbReference>
<dbReference type="EMBL" id="JAVHNR010000001">
    <property type="protein sequence ID" value="KAK6357514.1"/>
    <property type="molecule type" value="Genomic_DNA"/>
</dbReference>
<comment type="caution">
    <text evidence="3">The sequence shown here is derived from an EMBL/GenBank/DDBJ whole genome shotgun (WGS) entry which is preliminary data.</text>
</comment>
<reference evidence="3 4" key="1">
    <citation type="submission" date="2019-10" db="EMBL/GenBank/DDBJ databases">
        <authorList>
            <person name="Palmer J.M."/>
        </authorList>
    </citation>
    <scope>NUCLEOTIDE SEQUENCE [LARGE SCALE GENOMIC DNA]</scope>
    <source>
        <strain evidence="3 4">TWF718</strain>
    </source>
</reference>
<accession>A0AAN8NIF8</accession>
<dbReference type="SUPFAM" id="SSF52540">
    <property type="entry name" value="P-loop containing nucleoside triphosphate hydrolases"/>
    <property type="match status" value="1"/>
</dbReference>
<dbReference type="PANTHER" id="PTHR36681">
    <property type="entry name" value="NUCLEAR GTPASE, GERMINAL CENTER-ASSOCIATED, TANDEM DUPLICATE 3"/>
    <property type="match status" value="1"/>
</dbReference>
<proteinExistence type="predicted"/>
<dbReference type="AlphaFoldDB" id="A0AAN8NIF8"/>